<keyword evidence="2" id="KW-1185">Reference proteome</keyword>
<evidence type="ECO:0000313" key="2">
    <source>
        <dbReference type="Proteomes" id="UP000466442"/>
    </source>
</evidence>
<proteinExistence type="predicted"/>
<reference evidence="1" key="1">
    <citation type="journal article" date="2021" name="Mol. Ecol. Resour.">
        <title>Apolygus lucorum genome provides insights into omnivorousness and mesophyll feeding.</title>
        <authorList>
            <person name="Liu Y."/>
            <person name="Liu H."/>
            <person name="Wang H."/>
            <person name="Huang T."/>
            <person name="Liu B."/>
            <person name="Yang B."/>
            <person name="Yin L."/>
            <person name="Li B."/>
            <person name="Zhang Y."/>
            <person name="Zhang S."/>
            <person name="Jiang F."/>
            <person name="Zhang X."/>
            <person name="Ren Y."/>
            <person name="Wang B."/>
            <person name="Wang S."/>
            <person name="Lu Y."/>
            <person name="Wu K."/>
            <person name="Fan W."/>
            <person name="Wang G."/>
        </authorList>
    </citation>
    <scope>NUCLEOTIDE SEQUENCE</scope>
    <source>
        <strain evidence="1">12Hb</strain>
    </source>
</reference>
<evidence type="ECO:0000313" key="1">
    <source>
        <dbReference type="EMBL" id="KAF6207284.1"/>
    </source>
</evidence>
<feature type="non-terminal residue" evidence="1">
    <location>
        <position position="107"/>
    </location>
</feature>
<name>A0A6A4JGF0_APOLU</name>
<organism evidence="1 2">
    <name type="scientific">Apolygus lucorum</name>
    <name type="common">Small green plant bug</name>
    <name type="synonym">Lygocoris lucorum</name>
    <dbReference type="NCBI Taxonomy" id="248454"/>
    <lineage>
        <taxon>Eukaryota</taxon>
        <taxon>Metazoa</taxon>
        <taxon>Ecdysozoa</taxon>
        <taxon>Arthropoda</taxon>
        <taxon>Hexapoda</taxon>
        <taxon>Insecta</taxon>
        <taxon>Pterygota</taxon>
        <taxon>Neoptera</taxon>
        <taxon>Paraneoptera</taxon>
        <taxon>Hemiptera</taxon>
        <taxon>Heteroptera</taxon>
        <taxon>Panheteroptera</taxon>
        <taxon>Cimicomorpha</taxon>
        <taxon>Miridae</taxon>
        <taxon>Mirini</taxon>
        <taxon>Apolygus</taxon>
    </lineage>
</organism>
<gene>
    <name evidence="1" type="ORF">GE061_018525</name>
</gene>
<sequence>MSSTVELLESIIKFGGHQQLVRFLNSCDESRVFTTEVDEAKTAVAVANRLLNENSSRRDGLLVLKSLLGQIPSESLQANLFQWLQQALKGLSQKESSTTVIIAAEVI</sequence>
<protein>
    <submittedName>
        <fullName evidence="1">Uncharacterized protein</fullName>
    </submittedName>
</protein>
<dbReference type="EMBL" id="WIXP02000008">
    <property type="protein sequence ID" value="KAF6207284.1"/>
    <property type="molecule type" value="Genomic_DNA"/>
</dbReference>
<accession>A0A6A4JGF0</accession>
<comment type="caution">
    <text evidence="1">The sequence shown here is derived from an EMBL/GenBank/DDBJ whole genome shotgun (WGS) entry which is preliminary data.</text>
</comment>
<dbReference type="Proteomes" id="UP000466442">
    <property type="component" value="Unassembled WGS sequence"/>
</dbReference>
<dbReference type="AlphaFoldDB" id="A0A6A4JGF0"/>